<comment type="caution">
    <text evidence="1">The sequence shown here is derived from an EMBL/GenBank/DDBJ whole genome shotgun (WGS) entry which is preliminary data.</text>
</comment>
<accession>A0A9W6SGU7</accession>
<protein>
    <recommendedName>
        <fullName evidence="3">3-keto-5-aminohexanoate cleavage protein</fullName>
    </recommendedName>
</protein>
<reference evidence="1" key="1">
    <citation type="submission" date="2023-03" db="EMBL/GenBank/DDBJ databases">
        <title>Actinorhabdospora filicis NBRC 111898.</title>
        <authorList>
            <person name="Ichikawa N."/>
            <person name="Sato H."/>
            <person name="Tonouchi N."/>
        </authorList>
    </citation>
    <scope>NUCLEOTIDE SEQUENCE</scope>
    <source>
        <strain evidence="1">NBRC 111898</strain>
    </source>
</reference>
<dbReference type="RefSeq" id="WP_285662037.1">
    <property type="nucleotide sequence ID" value="NZ_BSTX01000001.1"/>
</dbReference>
<dbReference type="Pfam" id="PF05853">
    <property type="entry name" value="BKACE"/>
    <property type="match status" value="1"/>
</dbReference>
<evidence type="ECO:0008006" key="3">
    <source>
        <dbReference type="Google" id="ProtNLM"/>
    </source>
</evidence>
<dbReference type="EMBL" id="BSTX01000001">
    <property type="protein sequence ID" value="GLZ76885.1"/>
    <property type="molecule type" value="Genomic_DNA"/>
</dbReference>
<dbReference type="Gene3D" id="3.20.20.70">
    <property type="entry name" value="Aldolase class I"/>
    <property type="match status" value="1"/>
</dbReference>
<keyword evidence="2" id="KW-1185">Reference proteome</keyword>
<dbReference type="GO" id="GO:0043720">
    <property type="term" value="F:3-keto-5-aminohexanoate cleavage activity"/>
    <property type="evidence" value="ECO:0007669"/>
    <property type="project" value="InterPro"/>
</dbReference>
<name>A0A9W6SGU7_9ACTN</name>
<gene>
    <name evidence="1" type="ORF">Afil01_16920</name>
</gene>
<organism evidence="1 2">
    <name type="scientific">Actinorhabdospora filicis</name>
    <dbReference type="NCBI Taxonomy" id="1785913"/>
    <lineage>
        <taxon>Bacteria</taxon>
        <taxon>Bacillati</taxon>
        <taxon>Actinomycetota</taxon>
        <taxon>Actinomycetes</taxon>
        <taxon>Micromonosporales</taxon>
        <taxon>Micromonosporaceae</taxon>
        <taxon>Actinorhabdospora</taxon>
    </lineage>
</organism>
<sequence>MVLIKVCLNGGRLRADHPSVPLTAAELAADAATAVAAGASAVHMHARTPDGAETLDAPHVAEAVLAVRETCPGIPLGVSTGLWISDGDPERRRRTIATWADLEPTARPDFASVNVGEPGSMALAAQLLDLGIGVEAGVWSTEDAETLRDSGLAPRCLRVLVELIGVPPEVAPGLAGRIITRLDELGVDNPRLLHGDEASTWPMVKMAAGLGLATRIGLEDTVTGPAGQQVSGNAELVRLARAV</sequence>
<evidence type="ECO:0000313" key="2">
    <source>
        <dbReference type="Proteomes" id="UP001165079"/>
    </source>
</evidence>
<dbReference type="PANTHER" id="PTHR37418">
    <property type="entry name" value="3-KETO-5-AMINOHEXANOATE CLEAVAGE ENZYME-RELATED"/>
    <property type="match status" value="1"/>
</dbReference>
<dbReference type="PANTHER" id="PTHR37418:SF1">
    <property type="entry name" value="3-KETO-5-AMINOHEXANOATE CLEAVAGE PROTEIN"/>
    <property type="match status" value="1"/>
</dbReference>
<proteinExistence type="predicted"/>
<dbReference type="InterPro" id="IPR008567">
    <property type="entry name" value="BKACE"/>
</dbReference>
<dbReference type="InterPro" id="IPR013785">
    <property type="entry name" value="Aldolase_TIM"/>
</dbReference>
<dbReference type="Proteomes" id="UP001165079">
    <property type="component" value="Unassembled WGS sequence"/>
</dbReference>
<evidence type="ECO:0000313" key="1">
    <source>
        <dbReference type="EMBL" id="GLZ76885.1"/>
    </source>
</evidence>
<dbReference type="AlphaFoldDB" id="A0A9W6SGU7"/>